<keyword evidence="7" id="KW-1185">Reference proteome</keyword>
<name>A0ABD5PAD0_9EURY</name>
<dbReference type="RefSeq" id="WP_267624573.1">
    <property type="nucleotide sequence ID" value="NZ_JAODIW010000009.1"/>
</dbReference>
<protein>
    <submittedName>
        <fullName evidence="6">LLM class flavin-dependent oxidoreductase</fullName>
        <ecNumber evidence="6">1.-.-.-</ecNumber>
    </submittedName>
</protein>
<accession>A0ABD5PAD0</accession>
<dbReference type="AlphaFoldDB" id="A0ABD5PAD0"/>
<keyword evidence="1" id="KW-0285">Flavoprotein</keyword>
<dbReference type="PANTHER" id="PTHR42847:SF4">
    <property type="entry name" value="ALKANESULFONATE MONOOXYGENASE-RELATED"/>
    <property type="match status" value="1"/>
</dbReference>
<dbReference type="Pfam" id="PF00296">
    <property type="entry name" value="Bac_luciferase"/>
    <property type="match status" value="1"/>
</dbReference>
<sequence>MDIGTGLFTCQRRPDDDRPTSDLYDEMLTLADAIEDAGLDSAWVSEHHFLDDGYLSGTMPALGALAAATEEIEIGSCIALAPLYDAVRLAEDAATVDLLSDGRLTLGLAIGSNPREFAEFGVPREERAERLADTVSVLRGAWSAGPLDYDSEFHAISADTSVTPKPDGEVPIMLGGSARPAVRRAAREADAWCAPSALSVDGVRKRAADIRNVREEEGLDGDFTYYVLQHGFVGDSEDEAWEAMRDGYFYLQRRYAEIFSGEAVEELDDERKAELKEQAIFGTPEEVVAGLDEYREALADAGVDDEDVHFVFRTYFPGVGTDRMVDCVERLGAEVAPEVR</sequence>
<organism evidence="6 7">
    <name type="scientific">Halobium salinum</name>
    <dbReference type="NCBI Taxonomy" id="1364940"/>
    <lineage>
        <taxon>Archaea</taxon>
        <taxon>Methanobacteriati</taxon>
        <taxon>Methanobacteriota</taxon>
        <taxon>Stenosarchaea group</taxon>
        <taxon>Halobacteria</taxon>
        <taxon>Halobacteriales</taxon>
        <taxon>Haloferacaceae</taxon>
        <taxon>Halobium</taxon>
    </lineage>
</organism>
<dbReference type="InterPro" id="IPR050172">
    <property type="entry name" value="SsuD_RutA_monooxygenase"/>
</dbReference>
<reference evidence="6 7" key="1">
    <citation type="journal article" date="2019" name="Int. J. Syst. Evol. Microbiol.">
        <title>The Global Catalogue of Microorganisms (GCM) 10K type strain sequencing project: providing services to taxonomists for standard genome sequencing and annotation.</title>
        <authorList>
            <consortium name="The Broad Institute Genomics Platform"/>
            <consortium name="The Broad Institute Genome Sequencing Center for Infectious Disease"/>
            <person name="Wu L."/>
            <person name="Ma J."/>
        </authorList>
    </citation>
    <scope>NUCLEOTIDE SEQUENCE [LARGE SCALE GENOMIC DNA]</scope>
    <source>
        <strain evidence="6 7">CGMCC 1.12553</strain>
    </source>
</reference>
<dbReference type="EC" id="1.-.-.-" evidence="6"/>
<keyword evidence="2" id="KW-0288">FMN</keyword>
<evidence type="ECO:0000313" key="7">
    <source>
        <dbReference type="Proteomes" id="UP001595921"/>
    </source>
</evidence>
<dbReference type="EMBL" id="JBHSDS010000005">
    <property type="protein sequence ID" value="MFC4357840.1"/>
    <property type="molecule type" value="Genomic_DNA"/>
</dbReference>
<gene>
    <name evidence="6" type="ORF">ACFO0N_07750</name>
</gene>
<dbReference type="InterPro" id="IPR011251">
    <property type="entry name" value="Luciferase-like_dom"/>
</dbReference>
<dbReference type="GO" id="GO:0004497">
    <property type="term" value="F:monooxygenase activity"/>
    <property type="evidence" value="ECO:0007669"/>
    <property type="project" value="UniProtKB-KW"/>
</dbReference>
<dbReference type="PANTHER" id="PTHR42847">
    <property type="entry name" value="ALKANESULFONATE MONOOXYGENASE"/>
    <property type="match status" value="1"/>
</dbReference>
<feature type="domain" description="Luciferase-like" evidence="5">
    <location>
        <begin position="6"/>
        <end position="300"/>
    </location>
</feature>
<evidence type="ECO:0000256" key="2">
    <source>
        <dbReference type="ARBA" id="ARBA00022643"/>
    </source>
</evidence>
<keyword evidence="4" id="KW-0503">Monooxygenase</keyword>
<evidence type="ECO:0000256" key="3">
    <source>
        <dbReference type="ARBA" id="ARBA00023002"/>
    </source>
</evidence>
<evidence type="ECO:0000256" key="4">
    <source>
        <dbReference type="ARBA" id="ARBA00023033"/>
    </source>
</evidence>
<dbReference type="Gene3D" id="3.20.20.30">
    <property type="entry name" value="Luciferase-like domain"/>
    <property type="match status" value="1"/>
</dbReference>
<evidence type="ECO:0000313" key="6">
    <source>
        <dbReference type="EMBL" id="MFC4357840.1"/>
    </source>
</evidence>
<dbReference type="InterPro" id="IPR036661">
    <property type="entry name" value="Luciferase-like_sf"/>
</dbReference>
<proteinExistence type="predicted"/>
<keyword evidence="3 6" id="KW-0560">Oxidoreductase</keyword>
<dbReference type="SUPFAM" id="SSF51679">
    <property type="entry name" value="Bacterial luciferase-like"/>
    <property type="match status" value="1"/>
</dbReference>
<comment type="caution">
    <text evidence="6">The sequence shown here is derived from an EMBL/GenBank/DDBJ whole genome shotgun (WGS) entry which is preliminary data.</text>
</comment>
<evidence type="ECO:0000256" key="1">
    <source>
        <dbReference type="ARBA" id="ARBA00022630"/>
    </source>
</evidence>
<evidence type="ECO:0000259" key="5">
    <source>
        <dbReference type="Pfam" id="PF00296"/>
    </source>
</evidence>
<dbReference type="Proteomes" id="UP001595921">
    <property type="component" value="Unassembled WGS sequence"/>
</dbReference>